<dbReference type="SUPFAM" id="SSF90123">
    <property type="entry name" value="ABC transporter transmembrane region"/>
    <property type="match status" value="1"/>
</dbReference>
<comment type="caution">
    <text evidence="10">The sequence shown here is derived from an EMBL/GenBank/DDBJ whole genome shotgun (WGS) entry which is preliminary data.</text>
</comment>
<keyword evidence="4 10" id="KW-0067">ATP-binding</keyword>
<evidence type="ECO:0000256" key="1">
    <source>
        <dbReference type="ARBA" id="ARBA00004651"/>
    </source>
</evidence>
<keyword evidence="6 7" id="KW-0472">Membrane</keyword>
<keyword evidence="11" id="KW-1185">Reference proteome</keyword>
<protein>
    <submittedName>
        <fullName evidence="10">ATP-binding cassette subfamily C protein CydC</fullName>
    </submittedName>
</protein>
<gene>
    <name evidence="10" type="ORF">QFZ49_005637</name>
</gene>
<dbReference type="InterPro" id="IPR003439">
    <property type="entry name" value="ABC_transporter-like_ATP-bd"/>
</dbReference>
<dbReference type="Gene3D" id="1.20.1560.10">
    <property type="entry name" value="ABC transporter type 1, transmembrane domain"/>
    <property type="match status" value="1"/>
</dbReference>
<feature type="domain" description="ABC transporter" evidence="8">
    <location>
        <begin position="324"/>
        <end position="550"/>
    </location>
</feature>
<organism evidence="10 11">
    <name type="scientific">Streptomyces turgidiscabies</name>
    <dbReference type="NCBI Taxonomy" id="85558"/>
    <lineage>
        <taxon>Bacteria</taxon>
        <taxon>Bacillati</taxon>
        <taxon>Actinomycetota</taxon>
        <taxon>Actinomycetes</taxon>
        <taxon>Kitasatosporales</taxon>
        <taxon>Streptomycetaceae</taxon>
        <taxon>Streptomyces</taxon>
    </lineage>
</organism>
<evidence type="ECO:0000256" key="6">
    <source>
        <dbReference type="ARBA" id="ARBA00023136"/>
    </source>
</evidence>
<dbReference type="InterPro" id="IPR039421">
    <property type="entry name" value="Type_1_exporter"/>
</dbReference>
<keyword evidence="3" id="KW-0547">Nucleotide-binding</keyword>
<dbReference type="SMART" id="SM00382">
    <property type="entry name" value="AAA"/>
    <property type="match status" value="1"/>
</dbReference>
<proteinExistence type="predicted"/>
<evidence type="ECO:0000313" key="10">
    <source>
        <dbReference type="EMBL" id="MDQ0935665.1"/>
    </source>
</evidence>
<evidence type="ECO:0000256" key="7">
    <source>
        <dbReference type="SAM" id="Phobius"/>
    </source>
</evidence>
<dbReference type="SUPFAM" id="SSF52540">
    <property type="entry name" value="P-loop containing nucleoside triphosphate hydrolases"/>
    <property type="match status" value="1"/>
</dbReference>
<keyword evidence="2 7" id="KW-0812">Transmembrane</keyword>
<dbReference type="InterPro" id="IPR011527">
    <property type="entry name" value="ABC1_TM_dom"/>
</dbReference>
<evidence type="ECO:0000256" key="2">
    <source>
        <dbReference type="ARBA" id="ARBA00022692"/>
    </source>
</evidence>
<evidence type="ECO:0000313" key="11">
    <source>
        <dbReference type="Proteomes" id="UP001223072"/>
    </source>
</evidence>
<evidence type="ECO:0000256" key="4">
    <source>
        <dbReference type="ARBA" id="ARBA00022840"/>
    </source>
</evidence>
<dbReference type="InterPro" id="IPR027417">
    <property type="entry name" value="P-loop_NTPase"/>
</dbReference>
<dbReference type="PANTHER" id="PTHR24221">
    <property type="entry name" value="ATP-BINDING CASSETTE SUB-FAMILY B"/>
    <property type="match status" value="1"/>
</dbReference>
<dbReference type="Proteomes" id="UP001223072">
    <property type="component" value="Unassembled WGS sequence"/>
</dbReference>
<dbReference type="GO" id="GO:0005524">
    <property type="term" value="F:ATP binding"/>
    <property type="evidence" value="ECO:0007669"/>
    <property type="project" value="UniProtKB-KW"/>
</dbReference>
<keyword evidence="5 7" id="KW-1133">Transmembrane helix</keyword>
<dbReference type="Gene3D" id="3.40.50.300">
    <property type="entry name" value="P-loop containing nucleotide triphosphate hydrolases"/>
    <property type="match status" value="1"/>
</dbReference>
<comment type="subcellular location">
    <subcellularLocation>
        <location evidence="1">Cell membrane</location>
        <topology evidence="1">Multi-pass membrane protein</topology>
    </subcellularLocation>
</comment>
<name>A0ABU0RUJ7_9ACTN</name>
<accession>A0ABU0RUJ7</accession>
<dbReference type="PROSITE" id="PS50929">
    <property type="entry name" value="ABC_TM1F"/>
    <property type="match status" value="1"/>
</dbReference>
<dbReference type="InterPro" id="IPR036640">
    <property type="entry name" value="ABC1_TM_sf"/>
</dbReference>
<evidence type="ECO:0000259" key="9">
    <source>
        <dbReference type="PROSITE" id="PS50929"/>
    </source>
</evidence>
<evidence type="ECO:0000256" key="3">
    <source>
        <dbReference type="ARBA" id="ARBA00022741"/>
    </source>
</evidence>
<feature type="domain" description="ABC transmembrane type-1" evidence="9">
    <location>
        <begin position="20"/>
        <end position="266"/>
    </location>
</feature>
<reference evidence="10 11" key="1">
    <citation type="submission" date="2023-07" db="EMBL/GenBank/DDBJ databases">
        <title>Comparative genomics of wheat-associated soil bacteria to identify genetic determinants of phenazine resistance.</title>
        <authorList>
            <person name="Mouncey N."/>
        </authorList>
    </citation>
    <scope>NUCLEOTIDE SEQUENCE [LARGE SCALE GENOMIC DNA]</scope>
    <source>
        <strain evidence="10 11">W2I16</strain>
    </source>
</reference>
<feature type="transmembrane region" description="Helical" evidence="7">
    <location>
        <begin position="249"/>
        <end position="267"/>
    </location>
</feature>
<dbReference type="RefSeq" id="WP_307629190.1">
    <property type="nucleotide sequence ID" value="NZ_JAUSZS010000007.1"/>
</dbReference>
<feature type="transmembrane region" description="Helical" evidence="7">
    <location>
        <begin position="155"/>
        <end position="179"/>
    </location>
</feature>
<dbReference type="PROSITE" id="PS50893">
    <property type="entry name" value="ABC_TRANSPORTER_2"/>
    <property type="match status" value="1"/>
</dbReference>
<evidence type="ECO:0000259" key="8">
    <source>
        <dbReference type="PROSITE" id="PS50893"/>
    </source>
</evidence>
<sequence length="550" mass="57689">MNRISAWRLLRTAAPRRALLTGMLFAAAAELSGAALLGVSGWFLTTCAVVTLQANTTWSWMYPSGAVRALALTRTGLRYLERLANHRTLLATQVALRARLARGAAGLTPRQLRGQRDGTLLTLLTADVETVVGLPTNVIAPLVAAVTTAWLVDALLLWAMPVLGVAELVVLAVALACAWHAHHRARTHLADAADARAAIRTVLLGSRASFNELRCLDALPRAQRAAMSAMAAVESAEWAAARAERHGRLALRLLAALGQAAVLVIALRTAPDQPIAVVVGEVLLVAAGWELLERLPGLMQHLAQARDAAGRLAPLAAEAHRAGRRREAVRSVETNGLPLIGSPAELTMTVGGPGVVLVTGPNGSGKSTLLGQLAGRVPAPAGTVLLDGTPVHELPASAVAETVTLVEADDWLASDTVAANLRQAAPSADTTALRDTLELVGLSALPLDTPVGPGGRLLSQGQRRRLATARAVLRRPPILLLDEPVAGLDRPTAEALLAALPEALPETALVIALQEQDLDLLDATPTTVVRLGRAAERQHNGKRTAEHVRG</sequence>
<dbReference type="Pfam" id="PF00005">
    <property type="entry name" value="ABC_tran"/>
    <property type="match status" value="1"/>
</dbReference>
<dbReference type="PANTHER" id="PTHR24221:SF654">
    <property type="entry name" value="ATP-BINDING CASSETTE SUB-FAMILY B MEMBER 6"/>
    <property type="match status" value="1"/>
</dbReference>
<dbReference type="InterPro" id="IPR003593">
    <property type="entry name" value="AAA+_ATPase"/>
</dbReference>
<dbReference type="EMBL" id="JAUSZS010000007">
    <property type="protein sequence ID" value="MDQ0935665.1"/>
    <property type="molecule type" value="Genomic_DNA"/>
</dbReference>
<evidence type="ECO:0000256" key="5">
    <source>
        <dbReference type="ARBA" id="ARBA00022989"/>
    </source>
</evidence>